<dbReference type="AlphaFoldDB" id="A0A8E2EJR0"/>
<gene>
    <name evidence="1" type="ORF">K432DRAFT_422090</name>
</gene>
<dbReference type="Proteomes" id="UP000250266">
    <property type="component" value="Unassembled WGS sequence"/>
</dbReference>
<accession>A0A8E2EJR0</accession>
<proteinExistence type="predicted"/>
<keyword evidence="2" id="KW-1185">Reference proteome</keyword>
<reference evidence="1 2" key="1">
    <citation type="journal article" date="2016" name="Nat. Commun.">
        <title>Ectomycorrhizal ecology is imprinted in the genome of the dominant symbiotic fungus Cenococcum geophilum.</title>
        <authorList>
            <consortium name="DOE Joint Genome Institute"/>
            <person name="Peter M."/>
            <person name="Kohler A."/>
            <person name="Ohm R.A."/>
            <person name="Kuo A."/>
            <person name="Krutzmann J."/>
            <person name="Morin E."/>
            <person name="Arend M."/>
            <person name="Barry K.W."/>
            <person name="Binder M."/>
            <person name="Choi C."/>
            <person name="Clum A."/>
            <person name="Copeland A."/>
            <person name="Grisel N."/>
            <person name="Haridas S."/>
            <person name="Kipfer T."/>
            <person name="LaButti K."/>
            <person name="Lindquist E."/>
            <person name="Lipzen A."/>
            <person name="Maire R."/>
            <person name="Meier B."/>
            <person name="Mihaltcheva S."/>
            <person name="Molinier V."/>
            <person name="Murat C."/>
            <person name="Poggeler S."/>
            <person name="Quandt C.A."/>
            <person name="Sperisen C."/>
            <person name="Tritt A."/>
            <person name="Tisserant E."/>
            <person name="Crous P.W."/>
            <person name="Henrissat B."/>
            <person name="Nehls U."/>
            <person name="Egli S."/>
            <person name="Spatafora J.W."/>
            <person name="Grigoriev I.V."/>
            <person name="Martin F.M."/>
        </authorList>
    </citation>
    <scope>NUCLEOTIDE SEQUENCE [LARGE SCALE GENOMIC DNA]</scope>
    <source>
        <strain evidence="1 2">CBS 459.81</strain>
    </source>
</reference>
<organism evidence="1 2">
    <name type="scientific">Lepidopterella palustris CBS 459.81</name>
    <dbReference type="NCBI Taxonomy" id="1314670"/>
    <lineage>
        <taxon>Eukaryota</taxon>
        <taxon>Fungi</taxon>
        <taxon>Dikarya</taxon>
        <taxon>Ascomycota</taxon>
        <taxon>Pezizomycotina</taxon>
        <taxon>Dothideomycetes</taxon>
        <taxon>Pleosporomycetidae</taxon>
        <taxon>Mytilinidiales</taxon>
        <taxon>Argynnaceae</taxon>
        <taxon>Lepidopterella</taxon>
    </lineage>
</organism>
<sequence>MGRWTSPKIKSSEQIRWFVCPESLAPQTRFKSFGPVKQAPSRPLLSNALRGSVPRVEDGLLAEVAGNTSRTANLILADDLMLDLAFLLMDSDFAAPSSLIQTPSAPATRADWFLAPETWKISHRVDTSAAMPVGKATMKKYVAVLQSWFERWVTTGSNPFIHSCLYSANFPACVQVASNDLLRENGAILDRVDAEEWADGGEQDVDLFAQLTRLHALMVYQIIGLFDGDIRSRHVAEGHMAVQDSWAGKLFHSAAKGIWYLWILSKSIRRTWLVAVSLSPVPVFSALQQRWSACPGSVMYTNRSGLWNAVSATEWEKECLGRNVAFLQRFECARLLDDAEPTDIDEFGTAMLDMTFNGELLEKWRDRSGVL</sequence>
<evidence type="ECO:0000313" key="2">
    <source>
        <dbReference type="Proteomes" id="UP000250266"/>
    </source>
</evidence>
<dbReference type="OrthoDB" id="5355161at2759"/>
<protein>
    <submittedName>
        <fullName evidence="1">Uncharacterized protein</fullName>
    </submittedName>
</protein>
<evidence type="ECO:0000313" key="1">
    <source>
        <dbReference type="EMBL" id="OCK85058.1"/>
    </source>
</evidence>
<dbReference type="EMBL" id="KV744825">
    <property type="protein sequence ID" value="OCK85058.1"/>
    <property type="molecule type" value="Genomic_DNA"/>
</dbReference>
<name>A0A8E2EJR0_9PEZI</name>